<dbReference type="EC" id="2.7.13.3" evidence="2"/>
<dbReference type="PRINTS" id="PR00344">
    <property type="entry name" value="BCTRLSENSOR"/>
</dbReference>
<feature type="region of interest" description="Disordered" evidence="7">
    <location>
        <begin position="1"/>
        <end position="54"/>
    </location>
</feature>
<proteinExistence type="predicted"/>
<evidence type="ECO:0000256" key="6">
    <source>
        <dbReference type="PROSITE-ProRule" id="PRU00169"/>
    </source>
</evidence>
<evidence type="ECO:0000256" key="4">
    <source>
        <dbReference type="ARBA" id="ARBA00022679"/>
    </source>
</evidence>
<dbReference type="AlphaFoldDB" id="A0A9N8DS96"/>
<dbReference type="InterPro" id="IPR011006">
    <property type="entry name" value="CheY-like_superfamily"/>
</dbReference>
<dbReference type="SUPFAM" id="SSF55874">
    <property type="entry name" value="ATPase domain of HSP90 chaperone/DNA topoisomerase II/histidine kinase"/>
    <property type="match status" value="1"/>
</dbReference>
<dbReference type="PROSITE" id="PS50109">
    <property type="entry name" value="HIS_KIN"/>
    <property type="match status" value="1"/>
</dbReference>
<dbReference type="InterPro" id="IPR003594">
    <property type="entry name" value="HATPase_dom"/>
</dbReference>
<feature type="transmembrane region" description="Helical" evidence="8">
    <location>
        <begin position="432"/>
        <end position="455"/>
    </location>
</feature>
<dbReference type="Pfam" id="PF02518">
    <property type="entry name" value="HATPase_c"/>
    <property type="match status" value="1"/>
</dbReference>
<dbReference type="Gene3D" id="1.10.287.130">
    <property type="match status" value="1"/>
</dbReference>
<accession>A0A9N8DS96</accession>
<dbReference type="SUPFAM" id="SSF47384">
    <property type="entry name" value="Homodimeric domain of signal transducing histidine kinase"/>
    <property type="match status" value="1"/>
</dbReference>
<keyword evidence="12" id="KW-1185">Reference proteome</keyword>
<feature type="compositionally biased region" description="Polar residues" evidence="7">
    <location>
        <begin position="1"/>
        <end position="15"/>
    </location>
</feature>
<organism evidence="11 12">
    <name type="scientific">Seminavis robusta</name>
    <dbReference type="NCBI Taxonomy" id="568900"/>
    <lineage>
        <taxon>Eukaryota</taxon>
        <taxon>Sar</taxon>
        <taxon>Stramenopiles</taxon>
        <taxon>Ochrophyta</taxon>
        <taxon>Bacillariophyta</taxon>
        <taxon>Bacillariophyceae</taxon>
        <taxon>Bacillariophycidae</taxon>
        <taxon>Naviculales</taxon>
        <taxon>Naviculaceae</taxon>
        <taxon>Seminavis</taxon>
    </lineage>
</organism>
<sequence>MSTDLLPQVGSTITIPSGGPEEEGSNYGDKSTCSGSMMSNSADPSPPPSDASSCSCPQVRLTRTVLLRTVFVLSLATAAAMCSSTSYTVISRLETDVGRETYESVAASAVQGAQAIAHRKIEGGLFMASIMSFAFPDAHQWPFVELYGYTELNKQLAGMSLSNEHGLAPLVDPDKVNVSAFEDFMDNMYRTKDFEDHVGYSDFGFGIWKKEVGVNTTQYKDGRLHDTEPNDYNGTSNHTALVPLIEVGHKRSKHLLVNLRAEPFRRAAVDSMLDCANYHEDKMPTMLGNNTDEKNSSRPCLVVSDMFELLHVKGPAGLIYTPVYPAHDPNTLVGITSTVILWEDVLKNIVPDYVDGLICVISTDTQTYSFDIQHGQPVLLGDGDLHEIAFDHLARSVVLDDYMTESEASVKYVLTVYPTTKMMSAFRTSSPWVVALGFVLTIAICTGIFLTYDWLMRYEVSYRQNIMEIKRQYMRFVSHEIRTPLNTVVMGLELIEDELRGGKKPSSPQHNLFSCDQASSSADAKKKEDTFLHEVCVDVQENANTAVQMLNDILDYDKVESSTLKLELDNVPIWTLISKTIQQFQVQALGSHVALRLKQDDSRGRPKSLNGEAHLGRPRSGSLRDFESGVHCAAELEATTVIGDGTKLGQVFRNIISNALKFTPPDGTINVRAIHVRDGLPSYQLPSSYNPTDYESQQPRRAGSIRIQFKDSGVGMTREQLGKLFNEGIQFDVNRLQNGGGSGLGLVISKGIVEQHGGTVSVTSGGIGHGTTFTVELPLFHLPSEPSKTMDDSTAASIVSVEEPPEPTERRVLVVDDVMSNRKMLVRLLERAGHTCDTATNGEAAIRAVEGDIGAVIEDRNHVPFDCILMDYEMPIMNGPDATERIRDLGFGGLILGVTGNVLAEDTDHFLSKGADEIIAKPVKIAKLQESWERLTPSRKRKWSESKDGNVDSQQQRLFDV</sequence>
<dbReference type="Gene3D" id="3.40.50.2300">
    <property type="match status" value="1"/>
</dbReference>
<dbReference type="InterPro" id="IPR003661">
    <property type="entry name" value="HisK_dim/P_dom"/>
</dbReference>
<evidence type="ECO:0000313" key="11">
    <source>
        <dbReference type="EMBL" id="CAB9507420.1"/>
    </source>
</evidence>
<dbReference type="Proteomes" id="UP001153069">
    <property type="component" value="Unassembled WGS sequence"/>
</dbReference>
<dbReference type="InterPro" id="IPR005467">
    <property type="entry name" value="His_kinase_dom"/>
</dbReference>
<dbReference type="InterPro" id="IPR036097">
    <property type="entry name" value="HisK_dim/P_sf"/>
</dbReference>
<keyword evidence="3 6" id="KW-0597">Phosphoprotein</keyword>
<protein>
    <recommendedName>
        <fullName evidence="2">histidine kinase</fullName>
        <ecNumber evidence="2">2.7.13.3</ecNumber>
    </recommendedName>
</protein>
<evidence type="ECO:0000259" key="9">
    <source>
        <dbReference type="PROSITE" id="PS50109"/>
    </source>
</evidence>
<dbReference type="SMART" id="SM00448">
    <property type="entry name" value="REC"/>
    <property type="match status" value="1"/>
</dbReference>
<dbReference type="Pfam" id="PF00512">
    <property type="entry name" value="HisKA"/>
    <property type="match status" value="1"/>
</dbReference>
<dbReference type="SMART" id="SM00388">
    <property type="entry name" value="HisKA"/>
    <property type="match status" value="1"/>
</dbReference>
<name>A0A9N8DS96_9STRA</name>
<evidence type="ECO:0000256" key="3">
    <source>
        <dbReference type="ARBA" id="ARBA00022553"/>
    </source>
</evidence>
<dbReference type="Gene3D" id="3.30.565.10">
    <property type="entry name" value="Histidine kinase-like ATPase, C-terminal domain"/>
    <property type="match status" value="1"/>
</dbReference>
<dbReference type="PANTHER" id="PTHR43047:SF69">
    <property type="entry name" value="HISTIDINE KINASE CONTAINING CHEY-HOMOLOGOUS RECEIVER DOMAIN-RELATED"/>
    <property type="match status" value="1"/>
</dbReference>
<evidence type="ECO:0000256" key="8">
    <source>
        <dbReference type="SAM" id="Phobius"/>
    </source>
</evidence>
<keyword evidence="4" id="KW-0808">Transferase</keyword>
<feature type="domain" description="Histidine kinase" evidence="9">
    <location>
        <begin position="476"/>
        <end position="781"/>
    </location>
</feature>
<comment type="catalytic activity">
    <reaction evidence="1">
        <text>ATP + protein L-histidine = ADP + protein N-phospho-L-histidine.</text>
        <dbReference type="EC" id="2.7.13.3"/>
    </reaction>
</comment>
<feature type="region of interest" description="Disordered" evidence="7">
    <location>
        <begin position="937"/>
        <end position="961"/>
    </location>
</feature>
<evidence type="ECO:0000313" key="12">
    <source>
        <dbReference type="Proteomes" id="UP001153069"/>
    </source>
</evidence>
<dbReference type="GO" id="GO:0005886">
    <property type="term" value="C:plasma membrane"/>
    <property type="evidence" value="ECO:0007669"/>
    <property type="project" value="TreeGrafter"/>
</dbReference>
<feature type="compositionally biased region" description="Polar residues" evidence="7">
    <location>
        <begin position="951"/>
        <end position="961"/>
    </location>
</feature>
<dbReference type="CDD" id="cd17546">
    <property type="entry name" value="REC_hyHK_CKI1_RcsC-like"/>
    <property type="match status" value="1"/>
</dbReference>
<dbReference type="SUPFAM" id="SSF52172">
    <property type="entry name" value="CheY-like"/>
    <property type="match status" value="1"/>
</dbReference>
<reference evidence="11" key="1">
    <citation type="submission" date="2020-06" db="EMBL/GenBank/DDBJ databases">
        <authorList>
            <consortium name="Plant Systems Biology data submission"/>
        </authorList>
    </citation>
    <scope>NUCLEOTIDE SEQUENCE</scope>
    <source>
        <strain evidence="11">D6</strain>
    </source>
</reference>
<dbReference type="InterPro" id="IPR001789">
    <property type="entry name" value="Sig_transdc_resp-reg_receiver"/>
</dbReference>
<dbReference type="GO" id="GO:0000155">
    <property type="term" value="F:phosphorelay sensor kinase activity"/>
    <property type="evidence" value="ECO:0007669"/>
    <property type="project" value="InterPro"/>
</dbReference>
<dbReference type="PANTHER" id="PTHR43047">
    <property type="entry name" value="TWO-COMPONENT HISTIDINE PROTEIN KINASE"/>
    <property type="match status" value="1"/>
</dbReference>
<keyword evidence="8" id="KW-0472">Membrane</keyword>
<feature type="domain" description="Response regulatory" evidence="10">
    <location>
        <begin position="811"/>
        <end position="936"/>
    </location>
</feature>
<keyword evidence="5 11" id="KW-0418">Kinase</keyword>
<gene>
    <name evidence="11" type="ORF">SEMRO_306_G112920.1</name>
</gene>
<dbReference type="PROSITE" id="PS50110">
    <property type="entry name" value="RESPONSE_REGULATORY"/>
    <property type="match status" value="1"/>
</dbReference>
<evidence type="ECO:0000256" key="1">
    <source>
        <dbReference type="ARBA" id="ARBA00000085"/>
    </source>
</evidence>
<keyword evidence="8" id="KW-1133">Transmembrane helix</keyword>
<dbReference type="CDD" id="cd00082">
    <property type="entry name" value="HisKA"/>
    <property type="match status" value="1"/>
</dbReference>
<keyword evidence="8" id="KW-0812">Transmembrane</keyword>
<dbReference type="OrthoDB" id="207061at2759"/>
<dbReference type="InterPro" id="IPR036890">
    <property type="entry name" value="HATPase_C_sf"/>
</dbReference>
<feature type="modified residue" description="4-aspartylphosphate" evidence="6">
    <location>
        <position position="871"/>
    </location>
</feature>
<evidence type="ECO:0000256" key="2">
    <source>
        <dbReference type="ARBA" id="ARBA00012438"/>
    </source>
</evidence>
<evidence type="ECO:0000256" key="5">
    <source>
        <dbReference type="ARBA" id="ARBA00022777"/>
    </source>
</evidence>
<dbReference type="EMBL" id="CAICTM010000305">
    <property type="protein sequence ID" value="CAB9507420.1"/>
    <property type="molecule type" value="Genomic_DNA"/>
</dbReference>
<dbReference type="GO" id="GO:0009927">
    <property type="term" value="F:histidine phosphotransfer kinase activity"/>
    <property type="evidence" value="ECO:0007669"/>
    <property type="project" value="TreeGrafter"/>
</dbReference>
<evidence type="ECO:0000256" key="7">
    <source>
        <dbReference type="SAM" id="MobiDB-lite"/>
    </source>
</evidence>
<comment type="caution">
    <text evidence="11">The sequence shown here is derived from an EMBL/GenBank/DDBJ whole genome shotgun (WGS) entry which is preliminary data.</text>
</comment>
<feature type="region of interest" description="Disordered" evidence="7">
    <location>
        <begin position="599"/>
        <end position="620"/>
    </location>
</feature>
<dbReference type="Pfam" id="PF00072">
    <property type="entry name" value="Response_reg"/>
    <property type="match status" value="1"/>
</dbReference>
<dbReference type="SMART" id="SM00387">
    <property type="entry name" value="HATPase_c"/>
    <property type="match status" value="1"/>
</dbReference>
<evidence type="ECO:0000259" key="10">
    <source>
        <dbReference type="PROSITE" id="PS50110"/>
    </source>
</evidence>
<dbReference type="InterPro" id="IPR004358">
    <property type="entry name" value="Sig_transdc_His_kin-like_C"/>
</dbReference>